<evidence type="ECO:0000259" key="6">
    <source>
        <dbReference type="PROSITE" id="PS50850"/>
    </source>
</evidence>
<feature type="transmembrane region" description="Helical" evidence="5">
    <location>
        <begin position="22"/>
        <end position="40"/>
    </location>
</feature>
<evidence type="ECO:0000256" key="3">
    <source>
        <dbReference type="ARBA" id="ARBA00022989"/>
    </source>
</evidence>
<feature type="transmembrane region" description="Helical" evidence="5">
    <location>
        <begin position="181"/>
        <end position="200"/>
    </location>
</feature>
<dbReference type="PANTHER" id="PTHR11662">
    <property type="entry name" value="SOLUTE CARRIER FAMILY 17"/>
    <property type="match status" value="1"/>
</dbReference>
<dbReference type="InterPro" id="IPR011701">
    <property type="entry name" value="MFS"/>
</dbReference>
<evidence type="ECO:0000256" key="5">
    <source>
        <dbReference type="SAM" id="Phobius"/>
    </source>
</evidence>
<keyword evidence="2 5" id="KW-0812">Transmembrane</keyword>
<feature type="transmembrane region" description="Helical" evidence="5">
    <location>
        <begin position="332"/>
        <end position="354"/>
    </location>
</feature>
<dbReference type="InterPro" id="IPR036259">
    <property type="entry name" value="MFS_trans_sf"/>
</dbReference>
<comment type="subcellular location">
    <subcellularLocation>
        <location evidence="1">Cell membrane</location>
        <topology evidence="1">Multi-pass membrane protein</topology>
    </subcellularLocation>
</comment>
<feature type="transmembrane region" description="Helical" evidence="5">
    <location>
        <begin position="306"/>
        <end position="326"/>
    </location>
</feature>
<feature type="transmembrane region" description="Helical" evidence="5">
    <location>
        <begin position="91"/>
        <end position="112"/>
    </location>
</feature>
<feature type="transmembrane region" description="Helical" evidence="5">
    <location>
        <begin position="157"/>
        <end position="175"/>
    </location>
</feature>
<evidence type="ECO:0000256" key="2">
    <source>
        <dbReference type="ARBA" id="ARBA00022692"/>
    </source>
</evidence>
<dbReference type="OrthoDB" id="4474610at2"/>
<dbReference type="Proteomes" id="UP000199529">
    <property type="component" value="Unassembled WGS sequence"/>
</dbReference>
<dbReference type="GO" id="GO:0022857">
    <property type="term" value="F:transmembrane transporter activity"/>
    <property type="evidence" value="ECO:0007669"/>
    <property type="project" value="InterPro"/>
</dbReference>
<feature type="transmembrane region" description="Helical" evidence="5">
    <location>
        <begin position="61"/>
        <end position="85"/>
    </location>
</feature>
<protein>
    <submittedName>
        <fullName evidence="7">Sugar phosphate permease</fullName>
    </submittedName>
</protein>
<gene>
    <name evidence="7" type="ORF">SAMN05216215_101516</name>
</gene>
<organism evidence="7 8">
    <name type="scientific">Saccharopolyspora shandongensis</name>
    <dbReference type="NCBI Taxonomy" id="418495"/>
    <lineage>
        <taxon>Bacteria</taxon>
        <taxon>Bacillati</taxon>
        <taxon>Actinomycetota</taxon>
        <taxon>Actinomycetes</taxon>
        <taxon>Pseudonocardiales</taxon>
        <taxon>Pseudonocardiaceae</taxon>
        <taxon>Saccharopolyspora</taxon>
    </lineage>
</organism>
<dbReference type="AlphaFoldDB" id="A0A1H3EH75"/>
<evidence type="ECO:0000313" key="7">
    <source>
        <dbReference type="EMBL" id="SDX78123.1"/>
    </source>
</evidence>
<dbReference type="GO" id="GO:0005886">
    <property type="term" value="C:plasma membrane"/>
    <property type="evidence" value="ECO:0007669"/>
    <property type="project" value="UniProtKB-SubCell"/>
</dbReference>
<keyword evidence="4 5" id="KW-0472">Membrane</keyword>
<dbReference type="SUPFAM" id="SSF103473">
    <property type="entry name" value="MFS general substrate transporter"/>
    <property type="match status" value="1"/>
</dbReference>
<dbReference type="InterPro" id="IPR020846">
    <property type="entry name" value="MFS_dom"/>
</dbReference>
<dbReference type="PROSITE" id="PS50850">
    <property type="entry name" value="MFS"/>
    <property type="match status" value="1"/>
</dbReference>
<dbReference type="Pfam" id="PF07690">
    <property type="entry name" value="MFS_1"/>
    <property type="match status" value="1"/>
</dbReference>
<feature type="transmembrane region" description="Helical" evidence="5">
    <location>
        <begin position="270"/>
        <end position="294"/>
    </location>
</feature>
<accession>A0A1H3EH75</accession>
<keyword evidence="8" id="KW-1185">Reference proteome</keyword>
<feature type="transmembrane region" description="Helical" evidence="5">
    <location>
        <begin position="230"/>
        <end position="250"/>
    </location>
</feature>
<dbReference type="EMBL" id="FNOK01000015">
    <property type="protein sequence ID" value="SDX78123.1"/>
    <property type="molecule type" value="Genomic_DNA"/>
</dbReference>
<feature type="domain" description="Major facilitator superfamily (MFS) profile" evidence="6">
    <location>
        <begin position="27"/>
        <end position="427"/>
    </location>
</feature>
<dbReference type="Gene3D" id="1.20.1250.20">
    <property type="entry name" value="MFS general substrate transporter like domains"/>
    <property type="match status" value="2"/>
</dbReference>
<keyword evidence="3 5" id="KW-1133">Transmembrane helix</keyword>
<dbReference type="PANTHER" id="PTHR11662:SF450">
    <property type="entry name" value="BLR1003 PROTEIN"/>
    <property type="match status" value="1"/>
</dbReference>
<sequence>MAVPQTTELAGSGTSQTQPGSVRAWLVVAMVVALMVINFGDKAVLGLAAGPIMRELGLSAAEYGAVASSFYLLFSVSAVLVGFLSNRVKTTWILGTLAVLWSLTSVPLLLAASASTLYLSRIALGAAEGPTAPMVVHAVQKWFPEDRRSVPTALTQMGGALGLVIAAPTLVYLITNHGWRAAFVALALAGVVWVVLWAFIGREGPLTTYDAGQHGVVQAGGEPDVPYRKLFFNGTFLGGLLAGVGAYWALAMNTAWLPMYLEKALGYEPHQIGVVVVIPNVLNALAILVVPWLSGRWMRRGATGRVARGVVAGLTVAFAGGCMLILPHAGGAAALVLMTLAFGLPSVAFPLGYLTAAQIAPVRKRGAVIASKTALVTLAGVFAPAVTGALVQAAGSGGAGFQTAFGLCAGLMIVGGLLAALVVNPERDARRLGLLPAGADRP</sequence>
<dbReference type="STRING" id="418495.SAMN05216215_101516"/>
<feature type="transmembrane region" description="Helical" evidence="5">
    <location>
        <begin position="375"/>
        <end position="395"/>
    </location>
</feature>
<feature type="transmembrane region" description="Helical" evidence="5">
    <location>
        <begin position="401"/>
        <end position="423"/>
    </location>
</feature>
<dbReference type="RefSeq" id="WP_143060987.1">
    <property type="nucleotide sequence ID" value="NZ_FNOK01000015.1"/>
</dbReference>
<name>A0A1H3EH75_9PSEU</name>
<dbReference type="InterPro" id="IPR050382">
    <property type="entry name" value="MFS_Na/Anion_cotransporter"/>
</dbReference>
<reference evidence="8" key="1">
    <citation type="submission" date="2016-10" db="EMBL/GenBank/DDBJ databases">
        <authorList>
            <person name="Varghese N."/>
            <person name="Submissions S."/>
        </authorList>
    </citation>
    <scope>NUCLEOTIDE SEQUENCE [LARGE SCALE GENOMIC DNA]</scope>
    <source>
        <strain evidence="8">CGMCC 4.3530</strain>
    </source>
</reference>
<proteinExistence type="predicted"/>
<evidence type="ECO:0000256" key="4">
    <source>
        <dbReference type="ARBA" id="ARBA00023136"/>
    </source>
</evidence>
<evidence type="ECO:0000313" key="8">
    <source>
        <dbReference type="Proteomes" id="UP000199529"/>
    </source>
</evidence>
<evidence type="ECO:0000256" key="1">
    <source>
        <dbReference type="ARBA" id="ARBA00004651"/>
    </source>
</evidence>